<feature type="compositionally biased region" description="Low complexity" evidence="1">
    <location>
        <begin position="417"/>
        <end position="444"/>
    </location>
</feature>
<dbReference type="PANTHER" id="PTHR22306:SF2">
    <property type="entry name" value="CHROMOSOME 7 OPEN READING FRAME 50"/>
    <property type="match status" value="1"/>
</dbReference>
<accession>A0A9N9PFJ6</accession>
<gene>
    <name evidence="3" type="ORF">HYFRA_00006991</name>
</gene>
<dbReference type="Proteomes" id="UP000696280">
    <property type="component" value="Unassembled WGS sequence"/>
</dbReference>
<feature type="compositionally biased region" description="Basic and acidic residues" evidence="1">
    <location>
        <begin position="169"/>
        <end position="178"/>
    </location>
</feature>
<dbReference type="PANTHER" id="PTHR22306">
    <property type="entry name" value="CHROMOSOME 7 OPEN READING FRAME 50"/>
    <property type="match status" value="1"/>
</dbReference>
<feature type="region of interest" description="Disordered" evidence="1">
    <location>
        <begin position="26"/>
        <end position="84"/>
    </location>
</feature>
<name>A0A9N9PFJ6_9HELO</name>
<organism evidence="3 4">
    <name type="scientific">Hymenoscyphus fraxineus</name>
    <dbReference type="NCBI Taxonomy" id="746836"/>
    <lineage>
        <taxon>Eukaryota</taxon>
        <taxon>Fungi</taxon>
        <taxon>Dikarya</taxon>
        <taxon>Ascomycota</taxon>
        <taxon>Pezizomycotina</taxon>
        <taxon>Leotiomycetes</taxon>
        <taxon>Helotiales</taxon>
        <taxon>Helotiaceae</taxon>
        <taxon>Hymenoscyphus</taxon>
    </lineage>
</organism>
<feature type="compositionally biased region" description="Low complexity" evidence="1">
    <location>
        <begin position="387"/>
        <end position="405"/>
    </location>
</feature>
<evidence type="ECO:0000256" key="1">
    <source>
        <dbReference type="SAM" id="MobiDB-lite"/>
    </source>
</evidence>
<dbReference type="EMBL" id="CAJVRL010000037">
    <property type="protein sequence ID" value="CAG8950494.1"/>
    <property type="molecule type" value="Genomic_DNA"/>
</dbReference>
<feature type="compositionally biased region" description="Basic residues" evidence="1">
    <location>
        <begin position="179"/>
        <end position="189"/>
    </location>
</feature>
<reference evidence="3" key="1">
    <citation type="submission" date="2021-07" db="EMBL/GenBank/DDBJ databases">
        <authorList>
            <person name="Durling M."/>
        </authorList>
    </citation>
    <scope>NUCLEOTIDE SEQUENCE</scope>
</reference>
<dbReference type="OrthoDB" id="10261563at2759"/>
<feature type="compositionally biased region" description="Acidic residues" evidence="1">
    <location>
        <begin position="406"/>
        <end position="416"/>
    </location>
</feature>
<sequence>MSATISNASPRIPAWKRLGLKLKSAADTPAQEVTVAASTTTHDTPKRKRLDEAEGTAHPKKKKASQNTLNLPAANQDAPSLIRKKSVTFTPETKASDGDSIKQLYNAWVADQNPQELSGQPAFNTPEPTKVEEEFDSTLDEKARRTKRVKPTASKSNASLAVASNQAIKTKDTKAESKPKKKKAPKKSKPIVVPQTRPFLSYLKQYTENRDSWKFNKNHQNHLIKHLFDLDSIPSEYEAFIYPYVRGLQGGVRTRLRDSAFAIKVKDLEEGAAAFPETMAERTKRQEQYDVAMKEYVTTMMSAEIPSNVGYEEGILMNLTEKDPAMARRVVKRMRSERVLAELGAASGGEQTNGSSKEVIVIDDDEGQKRAKVNDGSSLARKRKQRTTVVDDPDTSSSDSSGDSDSSSDDDDDDETTTTTTTRTENADDTSSSSSSSSSSGSDTSDSEEDSDDSESSESD</sequence>
<feature type="domain" description="WKF" evidence="2">
    <location>
        <begin position="201"/>
        <end position="261"/>
    </location>
</feature>
<evidence type="ECO:0000313" key="3">
    <source>
        <dbReference type="EMBL" id="CAG8950494.1"/>
    </source>
</evidence>
<evidence type="ECO:0000313" key="4">
    <source>
        <dbReference type="Proteomes" id="UP000696280"/>
    </source>
</evidence>
<feature type="compositionally biased region" description="Polar residues" evidence="1">
    <location>
        <begin position="115"/>
        <end position="127"/>
    </location>
</feature>
<keyword evidence="4" id="KW-1185">Reference proteome</keyword>
<comment type="caution">
    <text evidence="3">The sequence shown here is derived from an EMBL/GenBank/DDBJ whole genome shotgun (WGS) entry which is preliminary data.</text>
</comment>
<dbReference type="InterPro" id="IPR019327">
    <property type="entry name" value="WKF"/>
</dbReference>
<dbReference type="Pfam" id="PF10180">
    <property type="entry name" value="WKF"/>
    <property type="match status" value="1"/>
</dbReference>
<evidence type="ECO:0000259" key="2">
    <source>
        <dbReference type="Pfam" id="PF10180"/>
    </source>
</evidence>
<dbReference type="AlphaFoldDB" id="A0A9N9PFJ6"/>
<feature type="region of interest" description="Disordered" evidence="1">
    <location>
        <begin position="344"/>
        <end position="460"/>
    </location>
</feature>
<protein>
    <recommendedName>
        <fullName evidence="2">WKF domain-containing protein</fullName>
    </recommendedName>
</protein>
<proteinExistence type="predicted"/>
<feature type="compositionally biased region" description="Polar residues" evidence="1">
    <location>
        <begin position="153"/>
        <end position="168"/>
    </location>
</feature>
<feature type="compositionally biased region" description="Acidic residues" evidence="1">
    <location>
        <begin position="445"/>
        <end position="460"/>
    </location>
</feature>
<feature type="region of interest" description="Disordered" evidence="1">
    <location>
        <begin position="115"/>
        <end position="190"/>
    </location>
</feature>